<dbReference type="NCBIfam" id="NF038093">
    <property type="entry name" value="GrdX"/>
    <property type="match status" value="1"/>
</dbReference>
<comment type="caution">
    <text evidence="1">The sequence shown here is derived from an EMBL/GenBank/DDBJ whole genome shotgun (WGS) entry which is preliminary data.</text>
</comment>
<dbReference type="RefSeq" id="WP_273189035.1">
    <property type="nucleotide sequence ID" value="NZ_DYUZ01000009.1"/>
</dbReference>
<reference evidence="1" key="1">
    <citation type="journal article" date="2021" name="PeerJ">
        <title>Extensive microbial diversity within the chicken gut microbiome revealed by metagenomics and culture.</title>
        <authorList>
            <person name="Gilroy R."/>
            <person name="Ravi A."/>
            <person name="Getino M."/>
            <person name="Pursley I."/>
            <person name="Horton D.L."/>
            <person name="Alikhan N.F."/>
            <person name="Baker D."/>
            <person name="Gharbi K."/>
            <person name="Hall N."/>
            <person name="Watson M."/>
            <person name="Adriaenssens E.M."/>
            <person name="Foster-Nyarko E."/>
            <person name="Jarju S."/>
            <person name="Secka A."/>
            <person name="Antonio M."/>
            <person name="Oren A."/>
            <person name="Chaudhuri R.R."/>
            <person name="La Ragione R."/>
            <person name="Hildebrand F."/>
            <person name="Pallen M.J."/>
        </authorList>
    </citation>
    <scope>NUCLEOTIDE SEQUENCE</scope>
    <source>
        <strain evidence="1">ChiHjej13B12-9602</strain>
    </source>
</reference>
<dbReference type="InterPro" id="IPR047735">
    <property type="entry name" value="GrdX-like"/>
</dbReference>
<name>A0A921IVD9_9ACTN</name>
<sequence length="128" mass="14357">MDRTAYLIMTNNPLVVERLGDTHEVEFLETSYEGLLLAVRDKVHEGHTLLSHPLAGSVKPNETPYRSIMVSCERCDAVDARSLSLIERAIEACRKFEDKTSGYGERALKDFQLIDWTLLESGLDSADA</sequence>
<gene>
    <name evidence="1" type="ORF">K8V70_02450</name>
</gene>
<evidence type="ECO:0000313" key="1">
    <source>
        <dbReference type="EMBL" id="HJG36712.1"/>
    </source>
</evidence>
<protein>
    <submittedName>
        <fullName evidence="1">GrdX family protein</fullName>
    </submittedName>
</protein>
<accession>A0A921IVD9</accession>
<dbReference type="Proteomes" id="UP000753256">
    <property type="component" value="Unassembled WGS sequence"/>
</dbReference>
<dbReference type="AlphaFoldDB" id="A0A921IVD9"/>
<organism evidence="1 2">
    <name type="scientific">Enorma phocaeensis</name>
    <dbReference type="NCBI Taxonomy" id="1871019"/>
    <lineage>
        <taxon>Bacteria</taxon>
        <taxon>Bacillati</taxon>
        <taxon>Actinomycetota</taxon>
        <taxon>Coriobacteriia</taxon>
        <taxon>Coriobacteriales</taxon>
        <taxon>Coriobacteriaceae</taxon>
        <taxon>Enorma</taxon>
    </lineage>
</organism>
<evidence type="ECO:0000313" key="2">
    <source>
        <dbReference type="Proteomes" id="UP000753256"/>
    </source>
</evidence>
<dbReference type="EMBL" id="DYUZ01000009">
    <property type="protein sequence ID" value="HJG36712.1"/>
    <property type="molecule type" value="Genomic_DNA"/>
</dbReference>
<reference evidence="1" key="2">
    <citation type="submission" date="2021-09" db="EMBL/GenBank/DDBJ databases">
        <authorList>
            <person name="Gilroy R."/>
        </authorList>
    </citation>
    <scope>NUCLEOTIDE SEQUENCE</scope>
    <source>
        <strain evidence="1">ChiHjej13B12-9602</strain>
    </source>
</reference>
<proteinExistence type="predicted"/>